<dbReference type="Proteomes" id="UP000472273">
    <property type="component" value="Unplaced"/>
</dbReference>
<feature type="region of interest" description="Disordered" evidence="1">
    <location>
        <begin position="25"/>
        <end position="66"/>
    </location>
</feature>
<evidence type="ECO:0000256" key="1">
    <source>
        <dbReference type="SAM" id="MobiDB-lite"/>
    </source>
</evidence>
<evidence type="ECO:0000313" key="2">
    <source>
        <dbReference type="Ensembl" id="ENSPTXP00000024201.1"/>
    </source>
</evidence>
<protein>
    <submittedName>
        <fullName evidence="2">Uncharacterized protein</fullName>
    </submittedName>
</protein>
<name>A0A670ZMS4_PSETE</name>
<reference evidence="2" key="2">
    <citation type="submission" date="2025-09" db="UniProtKB">
        <authorList>
            <consortium name="Ensembl"/>
        </authorList>
    </citation>
    <scope>IDENTIFICATION</scope>
</reference>
<sequence>QMSQAAKLVQNLFGAEPLSYTRFSLARQPDGDSSRVEMKLSAEEEEAGENGMIDHLPPRKCSIGET</sequence>
<keyword evidence="3" id="KW-1185">Reference proteome</keyword>
<reference evidence="2" key="1">
    <citation type="submission" date="2025-08" db="UniProtKB">
        <authorList>
            <consortium name="Ensembl"/>
        </authorList>
    </citation>
    <scope>IDENTIFICATION</scope>
</reference>
<organism evidence="2 3">
    <name type="scientific">Pseudonaja textilis</name>
    <name type="common">Eastern brown snake</name>
    <dbReference type="NCBI Taxonomy" id="8673"/>
    <lineage>
        <taxon>Eukaryota</taxon>
        <taxon>Metazoa</taxon>
        <taxon>Chordata</taxon>
        <taxon>Craniata</taxon>
        <taxon>Vertebrata</taxon>
        <taxon>Euteleostomi</taxon>
        <taxon>Lepidosauria</taxon>
        <taxon>Squamata</taxon>
        <taxon>Bifurcata</taxon>
        <taxon>Unidentata</taxon>
        <taxon>Episquamata</taxon>
        <taxon>Toxicofera</taxon>
        <taxon>Serpentes</taxon>
        <taxon>Colubroidea</taxon>
        <taxon>Elapidae</taxon>
        <taxon>Hydrophiinae</taxon>
        <taxon>Pseudonaja</taxon>
    </lineage>
</organism>
<proteinExistence type="predicted"/>
<evidence type="ECO:0000313" key="3">
    <source>
        <dbReference type="Proteomes" id="UP000472273"/>
    </source>
</evidence>
<dbReference type="Ensembl" id="ENSPTXT00000024950.1">
    <property type="protein sequence ID" value="ENSPTXP00000024201.1"/>
    <property type="gene ID" value="ENSPTXG00000016817.1"/>
</dbReference>
<feature type="compositionally biased region" description="Basic and acidic residues" evidence="1">
    <location>
        <begin position="29"/>
        <end position="42"/>
    </location>
</feature>
<dbReference type="GeneTree" id="ENSGT00940000177628"/>
<accession>A0A670ZMS4</accession>
<dbReference type="AlphaFoldDB" id="A0A670ZMS4"/>